<dbReference type="AlphaFoldDB" id="A0A8H7RGD9"/>
<gene>
    <name evidence="4" type="ORF">INT47_005453</name>
</gene>
<sequence>MNHPYYDQNFLLSPSTSYPIANNYSSILQKMVPEEISTLFVVGFPENMQEREFQNMFMFSPGFEAATLKVPSVMMGVIEEDSRKQIIGFVRFRTRLDALDAKAILNGKRIDHEKGSVLKAELAKKNLHTKKELQQQTIKTPYEAFYSVHSNGNSGEISPCSPPHHHIIPTCTRSSSFPHNNRYSSKSLIDQFGIMGNKKASTIYPTTTLSSSSLASSSSSFVEHPFLLSNLYKTTSPPSHNDNQLTLSSSSTPTLDNPTEYYRIDQNPPCNTLYVGNLPMNTSQDELRSMFSSCPGFKRLSYKVKSNGPMCFVEFEDVPYATLALQEMHGNPLSNSINGGIRLSYSKNPLVKFTPITR</sequence>
<dbReference type="OrthoDB" id="431169at2759"/>
<dbReference type="PANTHER" id="PTHR10501">
    <property type="entry name" value="U1 SMALL NUCLEAR RIBONUCLEOPROTEIN A/U2 SMALL NUCLEAR RIBONUCLEOPROTEIN B"/>
    <property type="match status" value="1"/>
</dbReference>
<organism evidence="4 5">
    <name type="scientific">Mucor saturninus</name>
    <dbReference type="NCBI Taxonomy" id="64648"/>
    <lineage>
        <taxon>Eukaryota</taxon>
        <taxon>Fungi</taxon>
        <taxon>Fungi incertae sedis</taxon>
        <taxon>Mucoromycota</taxon>
        <taxon>Mucoromycotina</taxon>
        <taxon>Mucoromycetes</taxon>
        <taxon>Mucorales</taxon>
        <taxon>Mucorineae</taxon>
        <taxon>Mucoraceae</taxon>
        <taxon>Mucor</taxon>
    </lineage>
</organism>
<evidence type="ECO:0000259" key="3">
    <source>
        <dbReference type="PROSITE" id="PS50102"/>
    </source>
</evidence>
<accession>A0A8H7RGD9</accession>
<evidence type="ECO:0000256" key="1">
    <source>
        <dbReference type="ARBA" id="ARBA00022884"/>
    </source>
</evidence>
<dbReference type="PROSITE" id="PS50102">
    <property type="entry name" value="RRM"/>
    <property type="match status" value="2"/>
</dbReference>
<keyword evidence="1 2" id="KW-0694">RNA-binding</keyword>
<protein>
    <recommendedName>
        <fullName evidence="3">RRM domain-containing protein</fullName>
    </recommendedName>
</protein>
<name>A0A8H7RGD9_9FUNG</name>
<keyword evidence="5" id="KW-1185">Reference proteome</keyword>
<dbReference type="Gene3D" id="3.30.70.330">
    <property type="match status" value="2"/>
</dbReference>
<comment type="caution">
    <text evidence="4">The sequence shown here is derived from an EMBL/GenBank/DDBJ whole genome shotgun (WGS) entry which is preliminary data.</text>
</comment>
<dbReference type="Pfam" id="PF00076">
    <property type="entry name" value="RRM_1"/>
    <property type="match status" value="1"/>
</dbReference>
<feature type="domain" description="RRM" evidence="3">
    <location>
        <begin position="37"/>
        <end position="125"/>
    </location>
</feature>
<dbReference type="EMBL" id="JAEPRD010000016">
    <property type="protein sequence ID" value="KAG2209161.1"/>
    <property type="molecule type" value="Genomic_DNA"/>
</dbReference>
<evidence type="ECO:0000256" key="2">
    <source>
        <dbReference type="PROSITE-ProRule" id="PRU00176"/>
    </source>
</evidence>
<dbReference type="GO" id="GO:0003723">
    <property type="term" value="F:RNA binding"/>
    <property type="evidence" value="ECO:0007669"/>
    <property type="project" value="UniProtKB-UniRule"/>
</dbReference>
<dbReference type="SUPFAM" id="SSF54928">
    <property type="entry name" value="RNA-binding domain, RBD"/>
    <property type="match status" value="2"/>
</dbReference>
<dbReference type="InterPro" id="IPR000504">
    <property type="entry name" value="RRM_dom"/>
</dbReference>
<evidence type="ECO:0000313" key="5">
    <source>
        <dbReference type="Proteomes" id="UP000603453"/>
    </source>
</evidence>
<dbReference type="InterPro" id="IPR035979">
    <property type="entry name" value="RBD_domain_sf"/>
</dbReference>
<feature type="domain" description="RRM" evidence="3">
    <location>
        <begin position="271"/>
        <end position="348"/>
    </location>
</feature>
<dbReference type="SMART" id="SM00360">
    <property type="entry name" value="RRM"/>
    <property type="match status" value="2"/>
</dbReference>
<proteinExistence type="predicted"/>
<evidence type="ECO:0000313" key="4">
    <source>
        <dbReference type="EMBL" id="KAG2209161.1"/>
    </source>
</evidence>
<dbReference type="CDD" id="cd12245">
    <property type="entry name" value="RRM_scw1_like"/>
    <property type="match status" value="1"/>
</dbReference>
<reference evidence="4" key="1">
    <citation type="submission" date="2020-12" db="EMBL/GenBank/DDBJ databases">
        <title>Metabolic potential, ecology and presence of endohyphal bacteria is reflected in genomic diversity of Mucoromycotina.</title>
        <authorList>
            <person name="Muszewska A."/>
            <person name="Okrasinska A."/>
            <person name="Steczkiewicz K."/>
            <person name="Drgas O."/>
            <person name="Orlowska M."/>
            <person name="Perlinska-Lenart U."/>
            <person name="Aleksandrzak-Piekarczyk T."/>
            <person name="Szatraj K."/>
            <person name="Zielenkiewicz U."/>
            <person name="Pilsyk S."/>
            <person name="Malc E."/>
            <person name="Mieczkowski P."/>
            <person name="Kruszewska J.S."/>
            <person name="Biernat P."/>
            <person name="Pawlowska J."/>
        </authorList>
    </citation>
    <scope>NUCLEOTIDE SEQUENCE</scope>
    <source>
        <strain evidence="4">WA0000017839</strain>
    </source>
</reference>
<dbReference type="Proteomes" id="UP000603453">
    <property type="component" value="Unassembled WGS sequence"/>
</dbReference>
<dbReference type="InterPro" id="IPR012677">
    <property type="entry name" value="Nucleotide-bd_a/b_plait_sf"/>
</dbReference>